<sequence>MKISRITIYQVDLPLEHPYWLSGGRLKFETLDATIVKVETENGLVGWGEGTPWGHTYVPAHGPGIRAGIETMAPFLIGLDPRRLLDVERAMDLALPGHLYAKGPIDMACWDIAGKFAGLPIADLMGGGSRTPRPIASSVGAKTVSETREVIERYRQRGYIAHSVKIGGDVERDIARICDVEAMRNPGDIILYDVNRGWSRQQALRVLNAVESLNVMIEQPCETLEDIAAISARHATPVSVDESLVTLQDAARIARDGIADIFGIKLNRVGGLTKAARMRDIALAHGIDMFVMATGGTVLADAEALHLAATIPDANCHAVWACQDMITVDIAPGRGPRNKDGHLHLPEAPGLGVEPDETLLGPALASYG</sequence>
<reference evidence="6 7" key="1">
    <citation type="submission" date="2018-03" db="EMBL/GenBank/DDBJ databases">
        <authorList>
            <person name="Keele B.F."/>
        </authorList>
    </citation>
    <scope>NUCLEOTIDE SEQUENCE [LARGE SCALE GENOMIC DNA]</scope>
    <source>
        <strain evidence="6 7">CeCT 8812</strain>
    </source>
</reference>
<dbReference type="SMART" id="SM00922">
    <property type="entry name" value="MR_MLE"/>
    <property type="match status" value="1"/>
</dbReference>
<keyword evidence="4" id="KW-0460">Magnesium</keyword>
<evidence type="ECO:0000256" key="1">
    <source>
        <dbReference type="ARBA" id="ARBA00001946"/>
    </source>
</evidence>
<dbReference type="InterPro" id="IPR034593">
    <property type="entry name" value="DgoD-like"/>
</dbReference>
<evidence type="ECO:0000256" key="2">
    <source>
        <dbReference type="ARBA" id="ARBA00008031"/>
    </source>
</evidence>
<organism evidence="6 7">
    <name type="scientific">Pontivivens insulae</name>
    <dbReference type="NCBI Taxonomy" id="1639689"/>
    <lineage>
        <taxon>Bacteria</taxon>
        <taxon>Pseudomonadati</taxon>
        <taxon>Pseudomonadota</taxon>
        <taxon>Alphaproteobacteria</taxon>
        <taxon>Rhodobacterales</taxon>
        <taxon>Paracoccaceae</taxon>
        <taxon>Pontivivens</taxon>
    </lineage>
</organism>
<dbReference type="GO" id="GO:0046872">
    <property type="term" value="F:metal ion binding"/>
    <property type="evidence" value="ECO:0007669"/>
    <property type="project" value="UniProtKB-KW"/>
</dbReference>
<dbReference type="Gene3D" id="3.20.20.120">
    <property type="entry name" value="Enolase-like C-terminal domain"/>
    <property type="match status" value="1"/>
</dbReference>
<accession>A0A2R8A8Y6</accession>
<dbReference type="InterPro" id="IPR013341">
    <property type="entry name" value="Mandelate_racemase_N_dom"/>
</dbReference>
<dbReference type="PANTHER" id="PTHR48080:SF3">
    <property type="entry name" value="ENOLASE SUPERFAMILY MEMBER DDB_G0284701"/>
    <property type="match status" value="1"/>
</dbReference>
<comment type="cofactor">
    <cofactor evidence="1">
        <name>Mg(2+)</name>
        <dbReference type="ChEBI" id="CHEBI:18420"/>
    </cofactor>
</comment>
<name>A0A2R8A8Y6_9RHOB</name>
<dbReference type="EC" id="4.2.1.-" evidence="6"/>
<dbReference type="Pfam" id="PF02746">
    <property type="entry name" value="MR_MLE_N"/>
    <property type="match status" value="1"/>
</dbReference>
<dbReference type="InterPro" id="IPR029065">
    <property type="entry name" value="Enolase_C-like"/>
</dbReference>
<dbReference type="SFLD" id="SFLDS00001">
    <property type="entry name" value="Enolase"/>
    <property type="match status" value="1"/>
</dbReference>
<dbReference type="EMBL" id="OMKW01000001">
    <property type="protein sequence ID" value="SPF28686.1"/>
    <property type="molecule type" value="Genomic_DNA"/>
</dbReference>
<dbReference type="GO" id="GO:0016829">
    <property type="term" value="F:lyase activity"/>
    <property type="evidence" value="ECO:0007669"/>
    <property type="project" value="UniProtKB-KW"/>
</dbReference>
<keyword evidence="6" id="KW-0456">Lyase</keyword>
<dbReference type="OrthoDB" id="9802699at2"/>
<feature type="domain" description="Mandelate racemase/muconate lactonizing enzyme C-terminal" evidence="5">
    <location>
        <begin position="144"/>
        <end position="237"/>
    </location>
</feature>
<dbReference type="SUPFAM" id="SSF51604">
    <property type="entry name" value="Enolase C-terminal domain-like"/>
    <property type="match status" value="1"/>
</dbReference>
<dbReference type="FunFam" id="3.30.390.10:FF:000009">
    <property type="entry name" value="Hydrophobic dipeptide epimerase"/>
    <property type="match status" value="1"/>
</dbReference>
<dbReference type="RefSeq" id="WP_108781527.1">
    <property type="nucleotide sequence ID" value="NZ_OMKW01000001.1"/>
</dbReference>
<protein>
    <submittedName>
        <fullName evidence="6">Cis-3-hydroxy-L-proline dehydratase</fullName>
        <ecNumber evidence="6">4.2.1.-</ecNumber>
    </submittedName>
</protein>
<evidence type="ECO:0000313" key="7">
    <source>
        <dbReference type="Proteomes" id="UP000244932"/>
    </source>
</evidence>
<comment type="similarity">
    <text evidence="2">Belongs to the mandelate racemase/muconate lactonizing enzyme family.</text>
</comment>
<proteinExistence type="inferred from homology"/>
<evidence type="ECO:0000256" key="3">
    <source>
        <dbReference type="ARBA" id="ARBA00022723"/>
    </source>
</evidence>
<dbReference type="Gene3D" id="3.30.390.10">
    <property type="entry name" value="Enolase-like, N-terminal domain"/>
    <property type="match status" value="1"/>
</dbReference>
<keyword evidence="3" id="KW-0479">Metal-binding</keyword>
<dbReference type="InterPro" id="IPR036849">
    <property type="entry name" value="Enolase-like_C_sf"/>
</dbReference>
<gene>
    <name evidence="6" type="ORF">POI8812_00989</name>
</gene>
<dbReference type="Proteomes" id="UP000244932">
    <property type="component" value="Unassembled WGS sequence"/>
</dbReference>
<dbReference type="InterPro" id="IPR029017">
    <property type="entry name" value="Enolase-like_N"/>
</dbReference>
<dbReference type="InterPro" id="IPR013342">
    <property type="entry name" value="Mandelate_racemase_C"/>
</dbReference>
<evidence type="ECO:0000259" key="5">
    <source>
        <dbReference type="SMART" id="SM00922"/>
    </source>
</evidence>
<dbReference type="PANTHER" id="PTHR48080">
    <property type="entry name" value="D-GALACTONATE DEHYDRATASE-RELATED"/>
    <property type="match status" value="1"/>
</dbReference>
<keyword evidence="7" id="KW-1185">Reference proteome</keyword>
<evidence type="ECO:0000313" key="6">
    <source>
        <dbReference type="EMBL" id="SPF28686.1"/>
    </source>
</evidence>
<dbReference type="Pfam" id="PF13378">
    <property type="entry name" value="MR_MLE_C"/>
    <property type="match status" value="1"/>
</dbReference>
<dbReference type="SUPFAM" id="SSF54826">
    <property type="entry name" value="Enolase N-terminal domain-like"/>
    <property type="match status" value="1"/>
</dbReference>
<evidence type="ECO:0000256" key="4">
    <source>
        <dbReference type="ARBA" id="ARBA00022842"/>
    </source>
</evidence>
<dbReference type="SFLD" id="SFLDG00180">
    <property type="entry name" value="muconate_cycloisomerase"/>
    <property type="match status" value="1"/>
</dbReference>
<dbReference type="AlphaFoldDB" id="A0A2R8A8Y6"/>